<dbReference type="Gene3D" id="3.90.550.10">
    <property type="entry name" value="Spore Coat Polysaccharide Biosynthesis Protein SpsA, Chain A"/>
    <property type="match status" value="1"/>
</dbReference>
<feature type="domain" description="Glycosyltransferase 2-like" evidence="1">
    <location>
        <begin position="7"/>
        <end position="127"/>
    </location>
</feature>
<dbReference type="InterPro" id="IPR001173">
    <property type="entry name" value="Glyco_trans_2-like"/>
</dbReference>
<dbReference type="EMBL" id="CP009451">
    <property type="protein sequence ID" value="AIR06920.1"/>
    <property type="molecule type" value="Genomic_DNA"/>
</dbReference>
<proteinExistence type="predicted"/>
<evidence type="ECO:0000313" key="3">
    <source>
        <dbReference type="Proteomes" id="UP000029481"/>
    </source>
</evidence>
<gene>
    <name evidence="2" type="ORF">JT31_20520</name>
</gene>
<accession>A0A089RKF9</accession>
<evidence type="ECO:0000259" key="1">
    <source>
        <dbReference type="Pfam" id="PF00535"/>
    </source>
</evidence>
<dbReference type="Pfam" id="PF00535">
    <property type="entry name" value="Glycos_transf_2"/>
    <property type="match status" value="1"/>
</dbReference>
<dbReference type="InterPro" id="IPR050834">
    <property type="entry name" value="Glycosyltransf_2"/>
</dbReference>
<organism evidence="2 3">
    <name type="scientific">Cedecea neteri</name>
    <dbReference type="NCBI Taxonomy" id="158822"/>
    <lineage>
        <taxon>Bacteria</taxon>
        <taxon>Pseudomonadati</taxon>
        <taxon>Pseudomonadota</taxon>
        <taxon>Gammaproteobacteria</taxon>
        <taxon>Enterobacterales</taxon>
        <taxon>Enterobacteriaceae</taxon>
        <taxon>Cedecea</taxon>
    </lineage>
</organism>
<dbReference type="Proteomes" id="UP000029481">
    <property type="component" value="Chromosome"/>
</dbReference>
<dbReference type="SUPFAM" id="SSF53448">
    <property type="entry name" value="Nucleotide-diphospho-sugar transferases"/>
    <property type="match status" value="1"/>
</dbReference>
<reference evidence="2 3" key="1">
    <citation type="submission" date="2014-09" db="EMBL/GenBank/DDBJ databases">
        <title>Cedecea neteri SSMD04 Genome Sequencing.</title>
        <authorList>
            <person name="Tan J.-Y."/>
        </authorList>
    </citation>
    <scope>NUCLEOTIDE SEQUENCE [LARGE SCALE GENOMIC DNA]</scope>
    <source>
        <strain evidence="2 3">SSMD04</strain>
    </source>
</reference>
<name>A0A089RKF9_9ENTR</name>
<dbReference type="AlphaFoldDB" id="A0A089RKF9"/>
<evidence type="ECO:0000313" key="2">
    <source>
        <dbReference type="EMBL" id="AIR06920.1"/>
    </source>
</evidence>
<dbReference type="PANTHER" id="PTHR43685:SF2">
    <property type="entry name" value="GLYCOSYLTRANSFERASE 2-LIKE DOMAIN-CONTAINING PROTEIN"/>
    <property type="match status" value="1"/>
</dbReference>
<dbReference type="PANTHER" id="PTHR43685">
    <property type="entry name" value="GLYCOSYLTRANSFERASE"/>
    <property type="match status" value="1"/>
</dbReference>
<protein>
    <recommendedName>
        <fullName evidence="1">Glycosyltransferase 2-like domain-containing protein</fullName>
    </recommendedName>
</protein>
<sequence>MVASVVVLLAAYNGMEWIEEQVQSILNQKNVVLDIYLSVDVSTDGTEKFCAELTAKYDNIHMLPYGERFGDAASNFYHLIKNVDVSGYDFISFSDQDDIWYEDKLFRAVTKLSSGEYAGYSSNVLAFWRDGRTKIINKSQKQVEYDFLFESAGPGCSIVINKNIACAFRKILIESDEIKEIEYHDWFVYALARSSGCKWYIDALPSMKYRQHERNQIGANNSWRAAMKRISMIQSGWYRSQIKRTISVLSIHDQFLFRCLSDRSLSSRILLLKNINKIRRKFSERVFFFVIVAMGLF</sequence>
<dbReference type="KEGG" id="cnt:JT31_20520"/>
<dbReference type="InterPro" id="IPR029044">
    <property type="entry name" value="Nucleotide-diphossugar_trans"/>
</dbReference>
<keyword evidence="3" id="KW-1185">Reference proteome</keyword>